<dbReference type="EMBL" id="RWGY01000004">
    <property type="protein sequence ID" value="TVU46014.1"/>
    <property type="molecule type" value="Genomic_DNA"/>
</dbReference>
<feature type="non-terminal residue" evidence="1">
    <location>
        <position position="1"/>
    </location>
</feature>
<reference evidence="1 2" key="1">
    <citation type="journal article" date="2019" name="Sci. Rep.">
        <title>A high-quality genome of Eragrostis curvula grass provides insights into Poaceae evolution and supports new strategies to enhance forage quality.</title>
        <authorList>
            <person name="Carballo J."/>
            <person name="Santos B.A.C.M."/>
            <person name="Zappacosta D."/>
            <person name="Garbus I."/>
            <person name="Selva J.P."/>
            <person name="Gallo C.A."/>
            <person name="Diaz A."/>
            <person name="Albertini E."/>
            <person name="Caccamo M."/>
            <person name="Echenique V."/>
        </authorList>
    </citation>
    <scope>NUCLEOTIDE SEQUENCE [LARGE SCALE GENOMIC DNA]</scope>
    <source>
        <strain evidence="2">cv. Victoria</strain>
        <tissue evidence="1">Leaf</tissue>
    </source>
</reference>
<sequence length="96" mass="10688">MLSRTVMSDLVTVKLMLELPLLAMDVLALRMDNLYLAAFATGQKRRHACAQELNNHGKSLRDWYQPYVVVRPYCFATVGSDGYNLAHGESAMQPGG</sequence>
<evidence type="ECO:0000313" key="1">
    <source>
        <dbReference type="EMBL" id="TVU46014.1"/>
    </source>
</evidence>
<protein>
    <submittedName>
        <fullName evidence="1">Uncharacterized protein</fullName>
    </submittedName>
</protein>
<organism evidence="1 2">
    <name type="scientific">Eragrostis curvula</name>
    <name type="common">weeping love grass</name>
    <dbReference type="NCBI Taxonomy" id="38414"/>
    <lineage>
        <taxon>Eukaryota</taxon>
        <taxon>Viridiplantae</taxon>
        <taxon>Streptophyta</taxon>
        <taxon>Embryophyta</taxon>
        <taxon>Tracheophyta</taxon>
        <taxon>Spermatophyta</taxon>
        <taxon>Magnoliopsida</taxon>
        <taxon>Liliopsida</taxon>
        <taxon>Poales</taxon>
        <taxon>Poaceae</taxon>
        <taxon>PACMAD clade</taxon>
        <taxon>Chloridoideae</taxon>
        <taxon>Eragrostideae</taxon>
        <taxon>Eragrostidinae</taxon>
        <taxon>Eragrostis</taxon>
    </lineage>
</organism>
<comment type="caution">
    <text evidence="1">The sequence shown here is derived from an EMBL/GenBank/DDBJ whole genome shotgun (WGS) entry which is preliminary data.</text>
</comment>
<dbReference type="Gramene" id="TVU46014">
    <property type="protein sequence ID" value="TVU46014"/>
    <property type="gene ID" value="EJB05_05528"/>
</dbReference>
<proteinExistence type="predicted"/>
<dbReference type="AlphaFoldDB" id="A0A5J9WFH1"/>
<name>A0A5J9WFH1_9POAL</name>
<dbReference type="Proteomes" id="UP000324897">
    <property type="component" value="Chromosome 5"/>
</dbReference>
<evidence type="ECO:0000313" key="2">
    <source>
        <dbReference type="Proteomes" id="UP000324897"/>
    </source>
</evidence>
<accession>A0A5J9WFH1</accession>
<gene>
    <name evidence="1" type="ORF">EJB05_05528</name>
</gene>
<keyword evidence="2" id="KW-1185">Reference proteome</keyword>